<dbReference type="RefSeq" id="WP_035894445.1">
    <property type="nucleotide sequence ID" value="NZ_AP022665.1"/>
</dbReference>
<comment type="caution">
    <text evidence="1">The sequence shown here is derived from an EMBL/GenBank/DDBJ whole genome shotgun (WGS) entry which is preliminary data.</text>
</comment>
<dbReference type="EMBL" id="JAZKKV010000001">
    <property type="protein sequence ID" value="MEE9655034.1"/>
    <property type="molecule type" value="Genomic_DNA"/>
</dbReference>
<dbReference type="AlphaFoldDB" id="A0AB35XAY5"/>
<reference evidence="1 2" key="1">
    <citation type="submission" date="2023-10" db="EMBL/GenBank/DDBJ databases">
        <title>Wastewater isolates of ESBL- and carbapenemase-producing Gram-negative bacteria from New Zealand.</title>
        <authorList>
            <person name="Straub C."/>
            <person name="Weaver L."/>
            <person name="Cornelius A."/>
            <person name="Mcgill E."/>
            <person name="Dyet K."/>
            <person name="White L."/>
            <person name="Pattis I."/>
        </authorList>
    </citation>
    <scope>NUCLEOTIDE SEQUENCE [LARGE SCALE GENOMIC DNA]</scope>
    <source>
        <strain evidence="1 2">ESBL09</strain>
    </source>
</reference>
<name>A0AB35XAY5_9ENTR</name>
<evidence type="ECO:0000313" key="2">
    <source>
        <dbReference type="Proteomes" id="UP001331691"/>
    </source>
</evidence>
<protein>
    <submittedName>
        <fullName evidence="1">DNA primase</fullName>
    </submittedName>
</protein>
<keyword evidence="2" id="KW-1185">Reference proteome</keyword>
<evidence type="ECO:0000313" key="1">
    <source>
        <dbReference type="EMBL" id="MEE9655034.1"/>
    </source>
</evidence>
<organism evidence="1 2">
    <name type="scientific">Kluyvera ascorbata</name>
    <dbReference type="NCBI Taxonomy" id="51288"/>
    <lineage>
        <taxon>Bacteria</taxon>
        <taxon>Pseudomonadati</taxon>
        <taxon>Pseudomonadota</taxon>
        <taxon>Gammaproteobacteria</taxon>
        <taxon>Enterobacterales</taxon>
        <taxon>Enterobacteriaceae</taxon>
        <taxon>Kluyvera</taxon>
    </lineage>
</organism>
<proteinExistence type="predicted"/>
<accession>A0AB35XAY5</accession>
<sequence length="214" mass="24665">MIDAARIIPLDIHTDDVAQAVCQGAHYDADSNVWYVEEHELTEALGGYAYDMDSFNIMAPYYLVVSTKMTCWNCHLPTSIIAVMFTRYLRKSQDGIGWESVKRNSFVFHINELPEAIKKNIKARNYYLDKSKTTGLRYWMNHCETCGERLGDYELFCMADDAFRQMTIEKLLHSHVRKVNKLFVSMAGSPAVDQGKEAVRYLCDARFMMNSPKM</sequence>
<dbReference type="Proteomes" id="UP001331691">
    <property type="component" value="Unassembled WGS sequence"/>
</dbReference>
<gene>
    <name evidence="1" type="ORF">V4836_12890</name>
</gene>